<evidence type="ECO:0000256" key="2">
    <source>
        <dbReference type="ARBA" id="ARBA00022679"/>
    </source>
</evidence>
<reference evidence="13 14" key="1">
    <citation type="submission" date="2019-08" db="EMBL/GenBank/DDBJ databases">
        <title>Parahaliea maris sp. nov., isolated from the surface seawater.</title>
        <authorList>
            <person name="Liu Y."/>
        </authorList>
    </citation>
    <scope>NUCLEOTIDE SEQUENCE [LARGE SCALE GENOMIC DNA]</scope>
    <source>
        <strain evidence="13 14">HSLHS9</strain>
    </source>
</reference>
<feature type="binding site" evidence="10">
    <location>
        <position position="287"/>
    </location>
    <ligand>
        <name>K(+)</name>
        <dbReference type="ChEBI" id="CHEBI:29103"/>
    </ligand>
</feature>
<comment type="function">
    <text evidence="10">Catalyzes the phosphorylation of ribose at O-5 in a reaction requiring ATP and magnesium. The resulting D-ribose-5-phosphate can then be used either for sythesis of nucleotides, histidine, and tryptophan, or as a component of the pentose phosphate pathway.</text>
</comment>
<evidence type="ECO:0000256" key="9">
    <source>
        <dbReference type="ARBA" id="ARBA00023277"/>
    </source>
</evidence>
<evidence type="ECO:0000256" key="6">
    <source>
        <dbReference type="ARBA" id="ARBA00022840"/>
    </source>
</evidence>
<keyword evidence="8 10" id="KW-0630">Potassium</keyword>
<dbReference type="NCBIfam" id="TIGR02152">
    <property type="entry name" value="D_ribokin_bact"/>
    <property type="match status" value="1"/>
</dbReference>
<dbReference type="InterPro" id="IPR029056">
    <property type="entry name" value="Ribokinase-like"/>
</dbReference>
<dbReference type="RefSeq" id="WP_148070236.1">
    <property type="nucleotide sequence ID" value="NZ_VRZA01000010.1"/>
</dbReference>
<dbReference type="InterPro" id="IPR002139">
    <property type="entry name" value="Ribo/fructo_kinase"/>
</dbReference>
<feature type="binding site" evidence="10">
    <location>
        <position position="184"/>
    </location>
    <ligand>
        <name>ATP</name>
        <dbReference type="ChEBI" id="CHEBI:30616"/>
    </ligand>
</feature>
<comment type="activity regulation">
    <text evidence="10">Activated by a monovalent cation that binds near, but not in, the active site. The most likely occupant of the site in vivo is potassium. Ion binding induces a conformational change that may alter substrate affinity.</text>
</comment>
<dbReference type="EC" id="2.7.1.15" evidence="10 11"/>
<dbReference type="CDD" id="cd01174">
    <property type="entry name" value="ribokinase"/>
    <property type="match status" value="1"/>
</dbReference>
<dbReference type="HAMAP" id="MF_01987">
    <property type="entry name" value="Ribokinase"/>
    <property type="match status" value="1"/>
</dbReference>
<evidence type="ECO:0000256" key="11">
    <source>
        <dbReference type="NCBIfam" id="TIGR02152"/>
    </source>
</evidence>
<keyword evidence="6 10" id="KW-0067">ATP-binding</keyword>
<dbReference type="EMBL" id="VRZA01000010">
    <property type="protein sequence ID" value="TXS89544.1"/>
    <property type="molecule type" value="Genomic_DNA"/>
</dbReference>
<organism evidence="13 14">
    <name type="scientific">Parahaliea maris</name>
    <dbReference type="NCBI Taxonomy" id="2716870"/>
    <lineage>
        <taxon>Bacteria</taxon>
        <taxon>Pseudomonadati</taxon>
        <taxon>Pseudomonadota</taxon>
        <taxon>Gammaproteobacteria</taxon>
        <taxon>Cellvibrionales</taxon>
        <taxon>Halieaceae</taxon>
        <taxon>Parahaliea</taxon>
    </lineage>
</organism>
<feature type="binding site" evidence="10">
    <location>
        <position position="292"/>
    </location>
    <ligand>
        <name>K(+)</name>
        <dbReference type="ChEBI" id="CHEBI:29103"/>
    </ligand>
</feature>
<keyword evidence="4 10" id="KW-0547">Nucleotide-binding</keyword>
<accession>A0A5C8ZP52</accession>
<evidence type="ECO:0000256" key="7">
    <source>
        <dbReference type="ARBA" id="ARBA00022842"/>
    </source>
</evidence>
<dbReference type="AlphaFoldDB" id="A0A5C8ZP52"/>
<keyword evidence="5 10" id="KW-0418">Kinase</keyword>
<evidence type="ECO:0000313" key="14">
    <source>
        <dbReference type="Proteomes" id="UP000321039"/>
    </source>
</evidence>
<feature type="binding site" evidence="10">
    <location>
        <position position="296"/>
    </location>
    <ligand>
        <name>K(+)</name>
        <dbReference type="ChEBI" id="CHEBI:29103"/>
    </ligand>
</feature>
<sequence length="310" mass="31529">MGRLLVVGSSNTDMILQVQNLPRPGETVLGGQFSTAPGGKGANQAVAAARAGADVSLVARVGRDSFGEQALAGFAGDGIDTRHCSVDDSAPSGVAQILVSAAGENCIGVAPGANATLAPRHLDSASEAFRKCAVVLLQLETPLATVERAAALGRDADAVVILNPAPACELPDSLYPLLDMITPNETEAEHLTGIRVTDESSAAAAARVLHKRGVTTVLITRGASGVYLSREAGQNAVTGESFPAFEVDAVDTTAAGDVFNGCLAAALTRGETLERCVRFAQAAAALSVQVLGAQTSAPDIAAIDAFFQSH</sequence>
<feature type="binding site" evidence="10">
    <location>
        <position position="140"/>
    </location>
    <ligand>
        <name>substrate</name>
    </ligand>
</feature>
<evidence type="ECO:0000259" key="12">
    <source>
        <dbReference type="Pfam" id="PF00294"/>
    </source>
</evidence>
<feature type="domain" description="Carbohydrate kinase PfkB" evidence="12">
    <location>
        <begin position="3"/>
        <end position="299"/>
    </location>
</feature>
<evidence type="ECO:0000256" key="8">
    <source>
        <dbReference type="ARBA" id="ARBA00022958"/>
    </source>
</evidence>
<comment type="catalytic activity">
    <reaction evidence="10">
        <text>D-ribose + ATP = D-ribose 5-phosphate + ADP + H(+)</text>
        <dbReference type="Rhea" id="RHEA:13697"/>
        <dbReference type="ChEBI" id="CHEBI:15378"/>
        <dbReference type="ChEBI" id="CHEBI:30616"/>
        <dbReference type="ChEBI" id="CHEBI:47013"/>
        <dbReference type="ChEBI" id="CHEBI:78346"/>
        <dbReference type="ChEBI" id="CHEBI:456216"/>
        <dbReference type="EC" id="2.7.1.15"/>
    </reaction>
</comment>
<evidence type="ECO:0000313" key="13">
    <source>
        <dbReference type="EMBL" id="TXS89544.1"/>
    </source>
</evidence>
<proteinExistence type="inferred from homology"/>
<evidence type="ECO:0000256" key="1">
    <source>
        <dbReference type="ARBA" id="ARBA00022490"/>
    </source>
</evidence>
<feature type="binding site" evidence="10">
    <location>
        <position position="290"/>
    </location>
    <ligand>
        <name>K(+)</name>
        <dbReference type="ChEBI" id="CHEBI:29103"/>
    </ligand>
</feature>
<feature type="binding site" evidence="10">
    <location>
        <begin position="11"/>
        <end position="13"/>
    </location>
    <ligand>
        <name>substrate</name>
    </ligand>
</feature>
<gene>
    <name evidence="10 13" type="primary">rbsK</name>
    <name evidence="13" type="ORF">FV139_19850</name>
</gene>
<keyword evidence="2 10" id="KW-0808">Transferase</keyword>
<dbReference type="PANTHER" id="PTHR10584">
    <property type="entry name" value="SUGAR KINASE"/>
    <property type="match status" value="1"/>
</dbReference>
<comment type="caution">
    <text evidence="10">Lacks conserved residue(s) required for the propagation of feature annotation.</text>
</comment>
<keyword evidence="3 10" id="KW-0479">Metal-binding</keyword>
<dbReference type="PRINTS" id="PR00990">
    <property type="entry name" value="RIBOKINASE"/>
</dbReference>
<dbReference type="GO" id="GO:0019303">
    <property type="term" value="P:D-ribose catabolic process"/>
    <property type="evidence" value="ECO:0007669"/>
    <property type="project" value="UniProtKB-UniRule"/>
</dbReference>
<evidence type="ECO:0000256" key="5">
    <source>
        <dbReference type="ARBA" id="ARBA00022777"/>
    </source>
</evidence>
<keyword evidence="1 10" id="KW-0963">Cytoplasm</keyword>
<evidence type="ECO:0000256" key="3">
    <source>
        <dbReference type="ARBA" id="ARBA00022723"/>
    </source>
</evidence>
<evidence type="ECO:0000256" key="10">
    <source>
        <dbReference type="HAMAP-Rule" id="MF_01987"/>
    </source>
</evidence>
<dbReference type="FunFam" id="3.40.1190.20:FF:000012">
    <property type="entry name" value="Ribokinase"/>
    <property type="match status" value="1"/>
</dbReference>
<comment type="subcellular location">
    <subcellularLocation>
        <location evidence="10">Cytoplasm</location>
    </subcellularLocation>
</comment>
<dbReference type="UniPathway" id="UPA00916">
    <property type="reaction ID" value="UER00889"/>
</dbReference>
<comment type="subunit">
    <text evidence="10">Homodimer.</text>
</comment>
<comment type="similarity">
    <text evidence="10">Belongs to the carbohydrate kinase PfkB family. Ribokinase subfamily.</text>
</comment>
<dbReference type="PANTHER" id="PTHR10584:SF166">
    <property type="entry name" value="RIBOKINASE"/>
    <property type="match status" value="1"/>
</dbReference>
<dbReference type="GO" id="GO:0004747">
    <property type="term" value="F:ribokinase activity"/>
    <property type="evidence" value="ECO:0007669"/>
    <property type="project" value="UniProtKB-UniRule"/>
</dbReference>
<feature type="binding site" evidence="10">
    <location>
        <begin position="39"/>
        <end position="43"/>
    </location>
    <ligand>
        <name>substrate</name>
    </ligand>
</feature>
<comment type="caution">
    <text evidence="13">The sequence shown here is derived from an EMBL/GenBank/DDBJ whole genome shotgun (WGS) entry which is preliminary data.</text>
</comment>
<keyword evidence="14" id="KW-1185">Reference proteome</keyword>
<keyword evidence="7 10" id="KW-0460">Magnesium</keyword>
<dbReference type="GO" id="GO:0046872">
    <property type="term" value="F:metal ion binding"/>
    <property type="evidence" value="ECO:0007669"/>
    <property type="project" value="UniProtKB-KW"/>
</dbReference>
<dbReference type="Pfam" id="PF00294">
    <property type="entry name" value="PfkB"/>
    <property type="match status" value="1"/>
</dbReference>
<dbReference type="InterPro" id="IPR011611">
    <property type="entry name" value="PfkB_dom"/>
</dbReference>
<evidence type="ECO:0000256" key="4">
    <source>
        <dbReference type="ARBA" id="ARBA00022741"/>
    </source>
</evidence>
<protein>
    <recommendedName>
        <fullName evidence="10 11">Ribokinase</fullName>
        <shortName evidence="10">RK</shortName>
        <ecNumber evidence="10 11">2.7.1.15</ecNumber>
    </recommendedName>
</protein>
<dbReference type="Proteomes" id="UP000321039">
    <property type="component" value="Unassembled WGS sequence"/>
</dbReference>
<feature type="active site" description="Proton acceptor" evidence="10">
    <location>
        <position position="257"/>
    </location>
</feature>
<dbReference type="SUPFAM" id="SSF53613">
    <property type="entry name" value="Ribokinase-like"/>
    <property type="match status" value="1"/>
</dbReference>
<dbReference type="NCBIfam" id="NF008353">
    <property type="entry name" value="PRK11142.1"/>
    <property type="match status" value="1"/>
</dbReference>
<comment type="pathway">
    <text evidence="10">Carbohydrate metabolism; D-ribose degradation; D-ribose 5-phosphate from beta-D-ribopyranose: step 2/2.</text>
</comment>
<dbReference type="Gene3D" id="3.40.1190.20">
    <property type="match status" value="1"/>
</dbReference>
<dbReference type="GO" id="GO:0005829">
    <property type="term" value="C:cytosol"/>
    <property type="evidence" value="ECO:0007669"/>
    <property type="project" value="TreeGrafter"/>
</dbReference>
<comment type="cofactor">
    <cofactor evidence="10">
        <name>Mg(2+)</name>
        <dbReference type="ChEBI" id="CHEBI:18420"/>
    </cofactor>
    <text evidence="10">Requires a divalent cation, most likely magnesium in vivo, as an electrophilic catalyst to aid phosphoryl group transfer. It is the chelate of the metal and the nucleotide that is the actual substrate.</text>
</comment>
<dbReference type="InterPro" id="IPR011877">
    <property type="entry name" value="Ribokinase"/>
</dbReference>
<keyword evidence="9 10" id="KW-0119">Carbohydrate metabolism</keyword>
<feature type="binding site" evidence="10">
    <location>
        <position position="253"/>
    </location>
    <ligand>
        <name>K(+)</name>
        <dbReference type="ChEBI" id="CHEBI:29103"/>
    </ligand>
</feature>
<feature type="binding site" evidence="10">
    <location>
        <position position="251"/>
    </location>
    <ligand>
        <name>K(+)</name>
        <dbReference type="ChEBI" id="CHEBI:29103"/>
    </ligand>
</feature>
<feature type="binding site" evidence="10">
    <location>
        <begin position="256"/>
        <end position="257"/>
    </location>
    <ligand>
        <name>ATP</name>
        <dbReference type="ChEBI" id="CHEBI:30616"/>
    </ligand>
</feature>
<feature type="binding site" evidence="10">
    <location>
        <begin position="220"/>
        <end position="225"/>
    </location>
    <ligand>
        <name>ATP</name>
        <dbReference type="ChEBI" id="CHEBI:30616"/>
    </ligand>
</feature>
<feature type="binding site" evidence="10">
    <location>
        <position position="257"/>
    </location>
    <ligand>
        <name>substrate</name>
    </ligand>
</feature>
<name>A0A5C8ZP52_9GAMM</name>
<dbReference type="GO" id="GO:0005524">
    <property type="term" value="F:ATP binding"/>
    <property type="evidence" value="ECO:0007669"/>
    <property type="project" value="UniProtKB-UniRule"/>
</dbReference>